<gene>
    <name evidence="4" type="ORF">AKO1_000852</name>
</gene>
<feature type="transmembrane region" description="Helical" evidence="3">
    <location>
        <begin position="94"/>
        <end position="116"/>
    </location>
</feature>
<feature type="compositionally biased region" description="Polar residues" evidence="2">
    <location>
        <begin position="8"/>
        <end position="17"/>
    </location>
</feature>
<keyword evidence="1" id="KW-0175">Coiled coil</keyword>
<evidence type="ECO:0000313" key="5">
    <source>
        <dbReference type="Proteomes" id="UP001431209"/>
    </source>
</evidence>
<evidence type="ECO:0000256" key="3">
    <source>
        <dbReference type="SAM" id="Phobius"/>
    </source>
</evidence>
<dbReference type="Proteomes" id="UP001431209">
    <property type="component" value="Unassembled WGS sequence"/>
</dbReference>
<keyword evidence="3" id="KW-0472">Membrane</keyword>
<reference evidence="4 5" key="1">
    <citation type="submission" date="2024-03" db="EMBL/GenBank/DDBJ databases">
        <title>The Acrasis kona genome and developmental transcriptomes reveal deep origins of eukaryotic multicellular pathways.</title>
        <authorList>
            <person name="Sheikh S."/>
            <person name="Fu C.-J."/>
            <person name="Brown M.W."/>
            <person name="Baldauf S.L."/>
        </authorList>
    </citation>
    <scope>NUCLEOTIDE SEQUENCE [LARGE SCALE GENOMIC DNA]</scope>
    <source>
        <strain evidence="4 5">ATCC MYA-3509</strain>
    </source>
</reference>
<sequence>MYNVTRRYINTTEIPQSTKDEIKDKGDLAENVDVNKEQNESKEVPLEQEQDKSDAVREEGIEKIKTVEEIREEAELARKQLETEAEMQEMLKKVLIRGLRTLVVSVIAGFLLMYAINSKNRENIKEKQKVQNLTKNIENKLDTQKERGLEKSRQLEKDMEEAGYPVQQLELKKH</sequence>
<evidence type="ECO:0000313" key="4">
    <source>
        <dbReference type="EMBL" id="KAL0487416.1"/>
    </source>
</evidence>
<feature type="compositionally biased region" description="Basic and acidic residues" evidence="2">
    <location>
        <begin position="137"/>
        <end position="157"/>
    </location>
</feature>
<accession>A0AAW2ZFC0</accession>
<proteinExistence type="predicted"/>
<organism evidence="4 5">
    <name type="scientific">Acrasis kona</name>
    <dbReference type="NCBI Taxonomy" id="1008807"/>
    <lineage>
        <taxon>Eukaryota</taxon>
        <taxon>Discoba</taxon>
        <taxon>Heterolobosea</taxon>
        <taxon>Tetramitia</taxon>
        <taxon>Eutetramitia</taxon>
        <taxon>Acrasidae</taxon>
        <taxon>Acrasis</taxon>
    </lineage>
</organism>
<keyword evidence="3" id="KW-0812">Transmembrane</keyword>
<feature type="coiled-coil region" evidence="1">
    <location>
        <begin position="64"/>
        <end position="91"/>
    </location>
</feature>
<keyword evidence="5" id="KW-1185">Reference proteome</keyword>
<feature type="region of interest" description="Disordered" evidence="2">
    <location>
        <begin position="137"/>
        <end position="174"/>
    </location>
</feature>
<protein>
    <submittedName>
        <fullName evidence="4">NadE</fullName>
    </submittedName>
</protein>
<name>A0AAW2ZFC0_9EUKA</name>
<keyword evidence="3" id="KW-1133">Transmembrane helix</keyword>
<evidence type="ECO:0000256" key="1">
    <source>
        <dbReference type="SAM" id="Coils"/>
    </source>
</evidence>
<evidence type="ECO:0000256" key="2">
    <source>
        <dbReference type="SAM" id="MobiDB-lite"/>
    </source>
</evidence>
<dbReference type="EMBL" id="JAOPGA020001338">
    <property type="protein sequence ID" value="KAL0487416.1"/>
    <property type="molecule type" value="Genomic_DNA"/>
</dbReference>
<feature type="region of interest" description="Disordered" evidence="2">
    <location>
        <begin position="1"/>
        <end position="58"/>
    </location>
</feature>
<dbReference type="AlphaFoldDB" id="A0AAW2ZFC0"/>
<comment type="caution">
    <text evidence="4">The sequence shown here is derived from an EMBL/GenBank/DDBJ whole genome shotgun (WGS) entry which is preliminary data.</text>
</comment>
<feature type="compositionally biased region" description="Basic and acidic residues" evidence="2">
    <location>
        <begin position="18"/>
        <end position="58"/>
    </location>
</feature>